<accession>A0A517QRB5</accession>
<dbReference type="RefSeq" id="WP_145201617.1">
    <property type="nucleotide sequence ID" value="NZ_CP036267.1"/>
</dbReference>
<dbReference type="KEGG" id="tpol:Mal48_34050"/>
<dbReference type="GO" id="GO:0005737">
    <property type="term" value="C:cytoplasm"/>
    <property type="evidence" value="ECO:0007669"/>
    <property type="project" value="TreeGrafter"/>
</dbReference>
<keyword evidence="6" id="KW-1185">Reference proteome</keyword>
<dbReference type="InterPro" id="IPR005000">
    <property type="entry name" value="Aldolase/citrate-lyase_domain"/>
</dbReference>
<sequence length="249" mass="26576">MANNFRSRLSQHELLLGTMVTLTTPATSEILAELGFDWLFIDGEHGPLETGDVGAILQAVGHRLGCVVRVPAVEEVPIKKVLDLGADGVIVPMVNTVEDAKNVVSWSRYAPMGSRGVGLARAHGYGLKFADYVENANDQIAVIVQAEHYQAVENIEAIVNVEGIDAVQLGPYDLAASMGKMGQVDDPEVVEAINHVIQTCQNAKVPIGWFGVTGEAVQPYIERGCTLITASVDTLVFAGAAKDLLASLR</sequence>
<protein>
    <submittedName>
        <fullName evidence="5">4-hydroxy-2-oxovalerate aldolase</fullName>
        <ecNumber evidence="5">4.1.3.39</ecNumber>
    </submittedName>
</protein>
<dbReference type="SUPFAM" id="SSF51621">
    <property type="entry name" value="Phosphoenolpyruvate/pyruvate domain"/>
    <property type="match status" value="1"/>
</dbReference>
<evidence type="ECO:0000313" key="6">
    <source>
        <dbReference type="Proteomes" id="UP000315724"/>
    </source>
</evidence>
<dbReference type="AlphaFoldDB" id="A0A517QRB5"/>
<feature type="domain" description="HpcH/HpaI aldolase/citrate lyase" evidence="4">
    <location>
        <begin position="20"/>
        <end position="237"/>
    </location>
</feature>
<proteinExistence type="inferred from homology"/>
<dbReference type="GO" id="GO:0046872">
    <property type="term" value="F:metal ion binding"/>
    <property type="evidence" value="ECO:0007669"/>
    <property type="project" value="UniProtKB-KW"/>
</dbReference>
<dbReference type="InterPro" id="IPR050251">
    <property type="entry name" value="HpcH-HpaI_aldolase"/>
</dbReference>
<gene>
    <name evidence="5" type="primary">bphF</name>
    <name evidence="5" type="ORF">Mal48_34050</name>
</gene>
<name>A0A517QRB5_9PLAN</name>
<dbReference type="Pfam" id="PF03328">
    <property type="entry name" value="HpcH_HpaI"/>
    <property type="match status" value="1"/>
</dbReference>
<reference evidence="5 6" key="1">
    <citation type="submission" date="2019-02" db="EMBL/GenBank/DDBJ databases">
        <title>Deep-cultivation of Planctomycetes and their phenomic and genomic characterization uncovers novel biology.</title>
        <authorList>
            <person name="Wiegand S."/>
            <person name="Jogler M."/>
            <person name="Boedeker C."/>
            <person name="Pinto D."/>
            <person name="Vollmers J."/>
            <person name="Rivas-Marin E."/>
            <person name="Kohn T."/>
            <person name="Peeters S.H."/>
            <person name="Heuer A."/>
            <person name="Rast P."/>
            <person name="Oberbeckmann S."/>
            <person name="Bunk B."/>
            <person name="Jeske O."/>
            <person name="Meyerdierks A."/>
            <person name="Storesund J.E."/>
            <person name="Kallscheuer N."/>
            <person name="Luecker S."/>
            <person name="Lage O.M."/>
            <person name="Pohl T."/>
            <person name="Merkel B.J."/>
            <person name="Hornburger P."/>
            <person name="Mueller R.-W."/>
            <person name="Bruemmer F."/>
            <person name="Labrenz M."/>
            <person name="Spormann A.M."/>
            <person name="Op den Camp H."/>
            <person name="Overmann J."/>
            <person name="Amann R."/>
            <person name="Jetten M.S.M."/>
            <person name="Mascher T."/>
            <person name="Medema M.H."/>
            <person name="Devos D.P."/>
            <person name="Kaster A.-K."/>
            <person name="Ovreas L."/>
            <person name="Rohde M."/>
            <person name="Galperin M.Y."/>
            <person name="Jogler C."/>
        </authorList>
    </citation>
    <scope>NUCLEOTIDE SEQUENCE [LARGE SCALE GENOMIC DNA]</scope>
    <source>
        <strain evidence="5 6">Mal48</strain>
    </source>
</reference>
<dbReference type="EC" id="4.1.3.39" evidence="5"/>
<comment type="similarity">
    <text evidence="1">Belongs to the HpcH/HpaI aldolase family.</text>
</comment>
<dbReference type="Proteomes" id="UP000315724">
    <property type="component" value="Chromosome"/>
</dbReference>
<dbReference type="InterPro" id="IPR040442">
    <property type="entry name" value="Pyrv_kinase-like_dom_sf"/>
</dbReference>
<evidence type="ECO:0000256" key="1">
    <source>
        <dbReference type="ARBA" id="ARBA00005568"/>
    </source>
</evidence>
<evidence type="ECO:0000313" key="5">
    <source>
        <dbReference type="EMBL" id="QDT34145.1"/>
    </source>
</evidence>
<dbReference type="EMBL" id="CP036267">
    <property type="protein sequence ID" value="QDT34145.1"/>
    <property type="molecule type" value="Genomic_DNA"/>
</dbReference>
<keyword evidence="3 5" id="KW-0456">Lyase</keyword>
<dbReference type="Gene3D" id="3.20.20.60">
    <property type="entry name" value="Phosphoenolpyruvate-binding domains"/>
    <property type="match status" value="1"/>
</dbReference>
<dbReference type="PANTHER" id="PTHR30502:SF0">
    <property type="entry name" value="PHOSPHOENOLPYRUVATE CARBOXYLASE FAMILY PROTEIN"/>
    <property type="match status" value="1"/>
</dbReference>
<dbReference type="GO" id="GO:0008701">
    <property type="term" value="F:4-hydroxy-2-oxovalerate aldolase activity"/>
    <property type="evidence" value="ECO:0007669"/>
    <property type="project" value="UniProtKB-EC"/>
</dbReference>
<dbReference type="InterPro" id="IPR015813">
    <property type="entry name" value="Pyrv/PenolPyrv_kinase-like_dom"/>
</dbReference>
<evidence type="ECO:0000256" key="3">
    <source>
        <dbReference type="ARBA" id="ARBA00023239"/>
    </source>
</evidence>
<evidence type="ECO:0000256" key="2">
    <source>
        <dbReference type="ARBA" id="ARBA00022723"/>
    </source>
</evidence>
<dbReference type="GO" id="GO:0016832">
    <property type="term" value="F:aldehyde-lyase activity"/>
    <property type="evidence" value="ECO:0007669"/>
    <property type="project" value="TreeGrafter"/>
</dbReference>
<evidence type="ECO:0000259" key="4">
    <source>
        <dbReference type="Pfam" id="PF03328"/>
    </source>
</evidence>
<keyword evidence="2" id="KW-0479">Metal-binding</keyword>
<organism evidence="5 6">
    <name type="scientific">Thalassoglobus polymorphus</name>
    <dbReference type="NCBI Taxonomy" id="2527994"/>
    <lineage>
        <taxon>Bacteria</taxon>
        <taxon>Pseudomonadati</taxon>
        <taxon>Planctomycetota</taxon>
        <taxon>Planctomycetia</taxon>
        <taxon>Planctomycetales</taxon>
        <taxon>Planctomycetaceae</taxon>
        <taxon>Thalassoglobus</taxon>
    </lineage>
</organism>
<dbReference type="OrthoDB" id="86160at2"/>
<dbReference type="PANTHER" id="PTHR30502">
    <property type="entry name" value="2-KETO-3-DEOXY-L-RHAMNONATE ALDOLASE"/>
    <property type="match status" value="1"/>
</dbReference>